<sequence length="305" mass="34764">MLSSLSNNTYKQYDGCIKAWINYCSKHDYDYTCGSIPIIIHFLTEIFDKGAKYGTINSYKSALSLLLGNNLNDERLKRFMKGVFKLRPTNPKYNITWDPNIVLNFLALKWPNENLDLKTLSKKTVTLLALVTAHRVQTLSLIKLNNIFTNSNEILIKIPDMIKTTKLNSAQPVLRLPFYNSRPEICPARCLQTYMDKTKTLRDNNFTSNLFLSVKKPHNKIGSQTISNWLKDITQLQESGVDTSIFSAHSTRHASTSKANKLGVNIEVIKKTAGWTDSSSVFARFYNKNIVNNNEFAESILDSYQ</sequence>
<keyword evidence="2" id="KW-0233">DNA recombination</keyword>
<dbReference type="Proteomes" id="UP001549920">
    <property type="component" value="Unassembled WGS sequence"/>
</dbReference>
<dbReference type="SUPFAM" id="SSF56349">
    <property type="entry name" value="DNA breaking-rejoining enzymes"/>
    <property type="match status" value="1"/>
</dbReference>
<dbReference type="PANTHER" id="PTHR35617:SF3">
    <property type="entry name" value="CORE-BINDING (CB) DOMAIN-CONTAINING PROTEIN"/>
    <property type="match status" value="1"/>
</dbReference>
<evidence type="ECO:0000313" key="4">
    <source>
        <dbReference type="EMBL" id="KAL0892611.1"/>
    </source>
</evidence>
<evidence type="ECO:0000259" key="3">
    <source>
        <dbReference type="PROSITE" id="PS51898"/>
    </source>
</evidence>
<organism evidence="4 5">
    <name type="scientific">Loxostege sticticalis</name>
    <name type="common">Beet webworm moth</name>
    <dbReference type="NCBI Taxonomy" id="481309"/>
    <lineage>
        <taxon>Eukaryota</taxon>
        <taxon>Metazoa</taxon>
        <taxon>Ecdysozoa</taxon>
        <taxon>Arthropoda</taxon>
        <taxon>Hexapoda</taxon>
        <taxon>Insecta</taxon>
        <taxon>Pterygota</taxon>
        <taxon>Neoptera</taxon>
        <taxon>Endopterygota</taxon>
        <taxon>Lepidoptera</taxon>
        <taxon>Glossata</taxon>
        <taxon>Ditrysia</taxon>
        <taxon>Pyraloidea</taxon>
        <taxon>Crambidae</taxon>
        <taxon>Pyraustinae</taxon>
        <taxon>Loxostege</taxon>
    </lineage>
</organism>
<dbReference type="PROSITE" id="PS51898">
    <property type="entry name" value="TYR_RECOMBINASE"/>
    <property type="match status" value="1"/>
</dbReference>
<name>A0ABR3I8N1_LOXSC</name>
<feature type="domain" description="Tyr recombinase" evidence="3">
    <location>
        <begin position="90"/>
        <end position="302"/>
    </location>
</feature>
<dbReference type="InterPro" id="IPR013762">
    <property type="entry name" value="Integrase-like_cat_sf"/>
</dbReference>
<evidence type="ECO:0000256" key="1">
    <source>
        <dbReference type="ARBA" id="ARBA00023125"/>
    </source>
</evidence>
<dbReference type="Gene3D" id="1.10.150.130">
    <property type="match status" value="1"/>
</dbReference>
<accession>A0ABR3I8N1</accession>
<dbReference type="Pfam" id="PF00589">
    <property type="entry name" value="Phage_integrase"/>
    <property type="match status" value="1"/>
</dbReference>
<dbReference type="InterPro" id="IPR010998">
    <property type="entry name" value="Integrase_recombinase_N"/>
</dbReference>
<dbReference type="PANTHER" id="PTHR35617">
    <property type="entry name" value="PHAGE_INTEGRASE DOMAIN-CONTAINING PROTEIN"/>
    <property type="match status" value="1"/>
</dbReference>
<reference evidence="4 5" key="1">
    <citation type="submission" date="2024-06" db="EMBL/GenBank/DDBJ databases">
        <title>A chromosome-level genome assembly of beet webworm, Loxostege sticticalis.</title>
        <authorList>
            <person name="Zhang Y."/>
        </authorList>
    </citation>
    <scope>NUCLEOTIDE SEQUENCE [LARGE SCALE GENOMIC DNA]</scope>
    <source>
        <strain evidence="4">AQ026</strain>
        <tissue evidence="4">Whole body</tissue>
    </source>
</reference>
<keyword evidence="1" id="KW-0238">DNA-binding</keyword>
<dbReference type="InterPro" id="IPR002104">
    <property type="entry name" value="Integrase_catalytic"/>
</dbReference>
<proteinExistence type="predicted"/>
<dbReference type="Gene3D" id="1.10.443.10">
    <property type="entry name" value="Intergrase catalytic core"/>
    <property type="match status" value="1"/>
</dbReference>
<dbReference type="InterPro" id="IPR011010">
    <property type="entry name" value="DNA_brk_join_enz"/>
</dbReference>
<protein>
    <recommendedName>
        <fullName evidence="3">Tyr recombinase domain-containing protein</fullName>
    </recommendedName>
</protein>
<comment type="caution">
    <text evidence="4">The sequence shown here is derived from an EMBL/GenBank/DDBJ whole genome shotgun (WGS) entry which is preliminary data.</text>
</comment>
<evidence type="ECO:0000256" key="2">
    <source>
        <dbReference type="ARBA" id="ARBA00023172"/>
    </source>
</evidence>
<keyword evidence="5" id="KW-1185">Reference proteome</keyword>
<evidence type="ECO:0000313" key="5">
    <source>
        <dbReference type="Proteomes" id="UP001549920"/>
    </source>
</evidence>
<dbReference type="EMBL" id="JBEUOH010000006">
    <property type="protein sequence ID" value="KAL0892611.1"/>
    <property type="molecule type" value="Genomic_DNA"/>
</dbReference>
<gene>
    <name evidence="4" type="ORF">ABMA27_014340</name>
</gene>